<organism evidence="6 7">
    <name type="scientific">Candidatus Doudnabacteria bacterium RIFCSPHIGHO2_02_FULL_46_11</name>
    <dbReference type="NCBI Taxonomy" id="1817832"/>
    <lineage>
        <taxon>Bacteria</taxon>
        <taxon>Candidatus Doudnaibacteriota</taxon>
    </lineage>
</organism>
<evidence type="ECO:0000256" key="3">
    <source>
        <dbReference type="ARBA" id="ARBA00022741"/>
    </source>
</evidence>
<evidence type="ECO:0000256" key="2">
    <source>
        <dbReference type="ARBA" id="ARBA00022448"/>
    </source>
</evidence>
<dbReference type="GO" id="GO:0005524">
    <property type="term" value="F:ATP binding"/>
    <property type="evidence" value="ECO:0007669"/>
    <property type="project" value="UniProtKB-KW"/>
</dbReference>
<accession>A0A1F5P8Y4</accession>
<dbReference type="PROSITE" id="PS00211">
    <property type="entry name" value="ABC_TRANSPORTER_1"/>
    <property type="match status" value="1"/>
</dbReference>
<comment type="similarity">
    <text evidence="1">Belongs to the ABC transporter superfamily.</text>
</comment>
<gene>
    <name evidence="6" type="ORF">A3J48_02340</name>
</gene>
<dbReference type="STRING" id="1817832.A3J48_02340"/>
<dbReference type="AlphaFoldDB" id="A0A1F5P8Y4"/>
<dbReference type="InterPro" id="IPR027417">
    <property type="entry name" value="P-loop_NTPase"/>
</dbReference>
<dbReference type="Gene3D" id="3.40.50.300">
    <property type="entry name" value="P-loop containing nucleotide triphosphate hydrolases"/>
    <property type="match status" value="1"/>
</dbReference>
<dbReference type="InterPro" id="IPR050763">
    <property type="entry name" value="ABC_transporter_ATP-binding"/>
</dbReference>
<evidence type="ECO:0000313" key="7">
    <source>
        <dbReference type="Proteomes" id="UP000176786"/>
    </source>
</evidence>
<dbReference type="Proteomes" id="UP000176786">
    <property type="component" value="Unassembled WGS sequence"/>
</dbReference>
<evidence type="ECO:0000256" key="4">
    <source>
        <dbReference type="ARBA" id="ARBA00022840"/>
    </source>
</evidence>
<feature type="domain" description="ABC transporter" evidence="5">
    <location>
        <begin position="4"/>
        <end position="233"/>
    </location>
</feature>
<sequence>MKILEVKSLTKQFGKFTAVDNISFSLEEGEILGLLGPNGAGKTTTLQMLLGALTLTSGEISYFGKDLIRNREEILEQVNFSSTYVDLPYRLTVKECLTYISYLYDIADRKKRIEKIVEIFDLSQLFNKHIYSLSAGQKTRVNVAKAMLNFPKILLLDEPTASLDPEVAQFIRMFLLEERDKFKTSVLITSHNMAEVEELCDRVIFINRGKIVADDKPLHLAKSMDISHIELWITSGREKLFNYCREKDLKYQVDSRYLTIDVSEKFIPGFLKDLADRGIDYGEISIAKPTLEDYFLHIAKSGKGQIE</sequence>
<dbReference type="PANTHER" id="PTHR42711">
    <property type="entry name" value="ABC TRANSPORTER ATP-BINDING PROTEIN"/>
    <property type="match status" value="1"/>
</dbReference>
<keyword evidence="2" id="KW-0813">Transport</keyword>
<evidence type="ECO:0000259" key="5">
    <source>
        <dbReference type="PROSITE" id="PS50893"/>
    </source>
</evidence>
<reference evidence="6 7" key="1">
    <citation type="journal article" date="2016" name="Nat. Commun.">
        <title>Thousands of microbial genomes shed light on interconnected biogeochemical processes in an aquifer system.</title>
        <authorList>
            <person name="Anantharaman K."/>
            <person name="Brown C.T."/>
            <person name="Hug L.A."/>
            <person name="Sharon I."/>
            <person name="Castelle C.J."/>
            <person name="Probst A.J."/>
            <person name="Thomas B.C."/>
            <person name="Singh A."/>
            <person name="Wilkins M.J."/>
            <person name="Karaoz U."/>
            <person name="Brodie E.L."/>
            <person name="Williams K.H."/>
            <person name="Hubbard S.S."/>
            <person name="Banfield J.F."/>
        </authorList>
    </citation>
    <scope>NUCLEOTIDE SEQUENCE [LARGE SCALE GENOMIC DNA]</scope>
</reference>
<keyword evidence="4" id="KW-0067">ATP-binding</keyword>
<dbReference type="GO" id="GO:0016887">
    <property type="term" value="F:ATP hydrolysis activity"/>
    <property type="evidence" value="ECO:0007669"/>
    <property type="project" value="InterPro"/>
</dbReference>
<dbReference type="Pfam" id="PF00005">
    <property type="entry name" value="ABC_tran"/>
    <property type="match status" value="1"/>
</dbReference>
<dbReference type="PROSITE" id="PS50893">
    <property type="entry name" value="ABC_TRANSPORTER_2"/>
    <property type="match status" value="1"/>
</dbReference>
<name>A0A1F5P8Y4_9BACT</name>
<dbReference type="CDD" id="cd03230">
    <property type="entry name" value="ABC_DR_subfamily_A"/>
    <property type="match status" value="1"/>
</dbReference>
<dbReference type="SMART" id="SM00382">
    <property type="entry name" value="AAA"/>
    <property type="match status" value="1"/>
</dbReference>
<comment type="caution">
    <text evidence="6">The sequence shown here is derived from an EMBL/GenBank/DDBJ whole genome shotgun (WGS) entry which is preliminary data.</text>
</comment>
<dbReference type="SUPFAM" id="SSF52540">
    <property type="entry name" value="P-loop containing nucleoside triphosphate hydrolases"/>
    <property type="match status" value="1"/>
</dbReference>
<protein>
    <recommendedName>
        <fullName evidence="5">ABC transporter domain-containing protein</fullName>
    </recommendedName>
</protein>
<keyword evidence="3" id="KW-0547">Nucleotide-binding</keyword>
<dbReference type="EMBL" id="MFES01000003">
    <property type="protein sequence ID" value="OGE86315.1"/>
    <property type="molecule type" value="Genomic_DNA"/>
</dbReference>
<dbReference type="InterPro" id="IPR003439">
    <property type="entry name" value="ABC_transporter-like_ATP-bd"/>
</dbReference>
<evidence type="ECO:0000313" key="6">
    <source>
        <dbReference type="EMBL" id="OGE86315.1"/>
    </source>
</evidence>
<dbReference type="InterPro" id="IPR003593">
    <property type="entry name" value="AAA+_ATPase"/>
</dbReference>
<dbReference type="PANTHER" id="PTHR42711:SF5">
    <property type="entry name" value="ABC TRANSPORTER ATP-BINDING PROTEIN NATA"/>
    <property type="match status" value="1"/>
</dbReference>
<proteinExistence type="inferred from homology"/>
<evidence type="ECO:0000256" key="1">
    <source>
        <dbReference type="ARBA" id="ARBA00005417"/>
    </source>
</evidence>
<dbReference type="InterPro" id="IPR017871">
    <property type="entry name" value="ABC_transporter-like_CS"/>
</dbReference>